<proteinExistence type="predicted"/>
<feature type="transmembrane region" description="Helical" evidence="1">
    <location>
        <begin position="12"/>
        <end position="33"/>
    </location>
</feature>
<reference evidence="2 3" key="1">
    <citation type="submission" date="2018-02" db="EMBL/GenBank/DDBJ databases">
        <title>Solimicrobium silvestre gen. nov., sp. nov., isolated from alpine forest soil.</title>
        <authorList>
            <person name="Margesin R."/>
            <person name="Albuquerque L."/>
            <person name="Zhang D.-C."/>
            <person name="Froufe H.J.C."/>
            <person name="Severino R."/>
            <person name="Roxo I."/>
            <person name="Egas C."/>
            <person name="Da Costa M.S."/>
        </authorList>
    </citation>
    <scope>NUCLEOTIDE SEQUENCE [LARGE SCALE GENOMIC DNA]</scope>
    <source>
        <strain evidence="2 3">S20-91</strain>
    </source>
</reference>
<sequence length="115" mass="13864">MNFKLRVLKKIVFVVFCIAALSWLVMVLWNWLIPSLFIGAREIDYARAIGLLILSRILFGGLRGHHGHHERHADHEHWHSRWHQHRWEKMTQEEREKFQNGILSARDKHKQENQQ</sequence>
<comment type="caution">
    <text evidence="2">The sequence shown here is derived from an EMBL/GenBank/DDBJ whole genome shotgun (WGS) entry which is preliminary data.</text>
</comment>
<keyword evidence="1" id="KW-0472">Membrane</keyword>
<evidence type="ECO:0000313" key="3">
    <source>
        <dbReference type="Proteomes" id="UP000237839"/>
    </source>
</evidence>
<name>A0A2S9H0U9_9BURK</name>
<evidence type="ECO:0000256" key="1">
    <source>
        <dbReference type="SAM" id="Phobius"/>
    </source>
</evidence>
<dbReference type="AlphaFoldDB" id="A0A2S9H0U9"/>
<dbReference type="OrthoDB" id="123053at2"/>
<dbReference type="EMBL" id="PUGF01000006">
    <property type="protein sequence ID" value="PRC93601.1"/>
    <property type="molecule type" value="Genomic_DNA"/>
</dbReference>
<keyword evidence="1" id="KW-0812">Transmembrane</keyword>
<keyword evidence="1" id="KW-1133">Transmembrane helix</keyword>
<gene>
    <name evidence="2" type="ORF">S2091_1602</name>
</gene>
<dbReference type="Proteomes" id="UP000237839">
    <property type="component" value="Unassembled WGS sequence"/>
</dbReference>
<evidence type="ECO:0000313" key="2">
    <source>
        <dbReference type="EMBL" id="PRC93601.1"/>
    </source>
</evidence>
<organism evidence="2 3">
    <name type="scientific">Solimicrobium silvestre</name>
    <dbReference type="NCBI Taxonomy" id="2099400"/>
    <lineage>
        <taxon>Bacteria</taxon>
        <taxon>Pseudomonadati</taxon>
        <taxon>Pseudomonadota</taxon>
        <taxon>Betaproteobacteria</taxon>
        <taxon>Burkholderiales</taxon>
        <taxon>Oxalobacteraceae</taxon>
        <taxon>Solimicrobium</taxon>
    </lineage>
</organism>
<accession>A0A2S9H0U9</accession>
<dbReference type="RefSeq" id="WP_105531265.1">
    <property type="nucleotide sequence ID" value="NZ_PUGF01000006.1"/>
</dbReference>
<protein>
    <submittedName>
        <fullName evidence="2">Uncharacterized protein</fullName>
    </submittedName>
</protein>
<keyword evidence="3" id="KW-1185">Reference proteome</keyword>